<reference evidence="1" key="1">
    <citation type="submission" date="2013-04" db="EMBL/GenBank/DDBJ databases">
        <authorList>
            <person name="Qu J."/>
            <person name="Murali S.C."/>
            <person name="Bandaranaike D."/>
            <person name="Bellair M."/>
            <person name="Blankenburg K."/>
            <person name="Chao H."/>
            <person name="Dinh H."/>
            <person name="Doddapaneni H."/>
            <person name="Downs B."/>
            <person name="Dugan-Rocha S."/>
            <person name="Elkadiri S."/>
            <person name="Gnanaolivu R.D."/>
            <person name="Hernandez B."/>
            <person name="Javaid M."/>
            <person name="Jayaseelan J.C."/>
            <person name="Lee S."/>
            <person name="Li M."/>
            <person name="Ming W."/>
            <person name="Munidasa M."/>
            <person name="Muniz J."/>
            <person name="Nguyen L."/>
            <person name="Ongeri F."/>
            <person name="Osuji N."/>
            <person name="Pu L.-L."/>
            <person name="Puazo M."/>
            <person name="Qu C."/>
            <person name="Quiroz J."/>
            <person name="Raj R."/>
            <person name="Weissenberger G."/>
            <person name="Xin Y."/>
            <person name="Zou X."/>
            <person name="Han Y."/>
            <person name="Richards S."/>
            <person name="Worley K."/>
            <person name="Muzny D."/>
            <person name="Gibbs R."/>
        </authorList>
    </citation>
    <scope>NUCLEOTIDE SEQUENCE</scope>
    <source>
        <strain evidence="1">Sampled in the wild</strain>
    </source>
</reference>
<protein>
    <submittedName>
        <fullName evidence="1">Uncharacterized protein</fullName>
    </submittedName>
</protein>
<gene>
    <name evidence="1" type="ORF">J437_LFUL004183</name>
</gene>
<organism evidence="1 2">
    <name type="scientific">Ladona fulva</name>
    <name type="common">Scarce chaser dragonfly</name>
    <name type="synonym">Libellula fulva</name>
    <dbReference type="NCBI Taxonomy" id="123851"/>
    <lineage>
        <taxon>Eukaryota</taxon>
        <taxon>Metazoa</taxon>
        <taxon>Ecdysozoa</taxon>
        <taxon>Arthropoda</taxon>
        <taxon>Hexapoda</taxon>
        <taxon>Insecta</taxon>
        <taxon>Pterygota</taxon>
        <taxon>Palaeoptera</taxon>
        <taxon>Odonata</taxon>
        <taxon>Epiprocta</taxon>
        <taxon>Anisoptera</taxon>
        <taxon>Libelluloidea</taxon>
        <taxon>Libellulidae</taxon>
        <taxon>Ladona</taxon>
    </lineage>
</organism>
<accession>A0A8K0K0Z9</accession>
<evidence type="ECO:0000313" key="2">
    <source>
        <dbReference type="Proteomes" id="UP000792457"/>
    </source>
</evidence>
<comment type="caution">
    <text evidence="1">The sequence shown here is derived from an EMBL/GenBank/DDBJ whole genome shotgun (WGS) entry which is preliminary data.</text>
</comment>
<sequence length="65" mass="6885">MKQPAAPQPPVTLWREANTLGSVTGCLPIGQDWTSCHSKPVAAGTSMAIGDASAADMRRRPYLMS</sequence>
<evidence type="ECO:0000313" key="1">
    <source>
        <dbReference type="EMBL" id="KAG8225612.1"/>
    </source>
</evidence>
<name>A0A8K0K0Z9_LADFU</name>
<reference evidence="1" key="2">
    <citation type="submission" date="2017-10" db="EMBL/GenBank/DDBJ databases">
        <title>Ladona fulva Genome sequencing and assembly.</title>
        <authorList>
            <person name="Murali S."/>
            <person name="Richards S."/>
            <person name="Bandaranaike D."/>
            <person name="Bellair M."/>
            <person name="Blankenburg K."/>
            <person name="Chao H."/>
            <person name="Dinh H."/>
            <person name="Doddapaneni H."/>
            <person name="Dugan-Rocha S."/>
            <person name="Elkadiri S."/>
            <person name="Gnanaolivu R."/>
            <person name="Hernandez B."/>
            <person name="Skinner E."/>
            <person name="Javaid M."/>
            <person name="Lee S."/>
            <person name="Li M."/>
            <person name="Ming W."/>
            <person name="Munidasa M."/>
            <person name="Muniz J."/>
            <person name="Nguyen L."/>
            <person name="Hughes D."/>
            <person name="Osuji N."/>
            <person name="Pu L.-L."/>
            <person name="Puazo M."/>
            <person name="Qu C."/>
            <person name="Quiroz J."/>
            <person name="Raj R."/>
            <person name="Weissenberger G."/>
            <person name="Xin Y."/>
            <person name="Zou X."/>
            <person name="Han Y."/>
            <person name="Worley K."/>
            <person name="Muzny D."/>
            <person name="Gibbs R."/>
        </authorList>
    </citation>
    <scope>NUCLEOTIDE SEQUENCE</scope>
    <source>
        <strain evidence="1">Sampled in the wild</strain>
    </source>
</reference>
<dbReference type="EMBL" id="KZ308244">
    <property type="protein sequence ID" value="KAG8225612.1"/>
    <property type="molecule type" value="Genomic_DNA"/>
</dbReference>
<proteinExistence type="predicted"/>
<keyword evidence="2" id="KW-1185">Reference proteome</keyword>
<dbReference type="AlphaFoldDB" id="A0A8K0K0Z9"/>
<dbReference type="Proteomes" id="UP000792457">
    <property type="component" value="Unassembled WGS sequence"/>
</dbReference>